<keyword evidence="1" id="KW-0479">Metal-binding</keyword>
<feature type="domain" description="4Fe-4S ferredoxin-type" evidence="5">
    <location>
        <begin position="161"/>
        <end position="181"/>
    </location>
</feature>
<keyword evidence="4" id="KW-0812">Transmembrane</keyword>
<accession>A0A2M7QBJ0</accession>
<keyword evidence="2" id="KW-0408">Iron</keyword>
<proteinExistence type="predicted"/>
<dbReference type="GO" id="GO:0046872">
    <property type="term" value="F:metal ion binding"/>
    <property type="evidence" value="ECO:0007669"/>
    <property type="project" value="UniProtKB-KW"/>
</dbReference>
<evidence type="ECO:0000256" key="4">
    <source>
        <dbReference type="SAM" id="Phobius"/>
    </source>
</evidence>
<dbReference type="PROSITE" id="PS00198">
    <property type="entry name" value="4FE4S_FER_1"/>
    <property type="match status" value="1"/>
</dbReference>
<comment type="caution">
    <text evidence="6">The sequence shown here is derived from an EMBL/GenBank/DDBJ whole genome shotgun (WGS) entry which is preliminary data.</text>
</comment>
<name>A0A2M7QBJ0_9BACT</name>
<evidence type="ECO:0000259" key="5">
    <source>
        <dbReference type="PROSITE" id="PS51379"/>
    </source>
</evidence>
<evidence type="ECO:0000256" key="2">
    <source>
        <dbReference type="ARBA" id="ARBA00023004"/>
    </source>
</evidence>
<feature type="transmembrane region" description="Helical" evidence="4">
    <location>
        <begin position="12"/>
        <end position="34"/>
    </location>
</feature>
<dbReference type="GO" id="GO:0051536">
    <property type="term" value="F:iron-sulfur cluster binding"/>
    <property type="evidence" value="ECO:0007669"/>
    <property type="project" value="UniProtKB-KW"/>
</dbReference>
<keyword evidence="4" id="KW-0472">Membrane</keyword>
<dbReference type="Proteomes" id="UP000230108">
    <property type="component" value="Unassembled WGS sequence"/>
</dbReference>
<dbReference type="InterPro" id="IPR017896">
    <property type="entry name" value="4Fe4S_Fe-S-bd"/>
</dbReference>
<keyword evidence="3" id="KW-0411">Iron-sulfur</keyword>
<reference evidence="7" key="1">
    <citation type="submission" date="2017-09" db="EMBL/GenBank/DDBJ databases">
        <title>Depth-based differentiation of microbial function through sediment-hosted aquifers and enrichment of novel symbionts in the deep terrestrial subsurface.</title>
        <authorList>
            <person name="Probst A.J."/>
            <person name="Ladd B."/>
            <person name="Jarett J.K."/>
            <person name="Geller-Mcgrath D.E."/>
            <person name="Sieber C.M.K."/>
            <person name="Emerson J.B."/>
            <person name="Anantharaman K."/>
            <person name="Thomas B.C."/>
            <person name="Malmstrom R."/>
            <person name="Stieglmeier M."/>
            <person name="Klingl A."/>
            <person name="Woyke T."/>
            <person name="Ryan C.M."/>
            <person name="Banfield J.F."/>
        </authorList>
    </citation>
    <scope>NUCLEOTIDE SEQUENCE [LARGE SCALE GENOMIC DNA]</scope>
</reference>
<gene>
    <name evidence="6" type="ORF">COY90_05145</name>
</gene>
<dbReference type="AlphaFoldDB" id="A0A2M7QBJ0"/>
<keyword evidence="4" id="KW-1133">Transmembrane helix</keyword>
<evidence type="ECO:0000313" key="6">
    <source>
        <dbReference type="EMBL" id="PIY68595.1"/>
    </source>
</evidence>
<sequence>MRNRTTSLASFTLIELIIVVGLILLFTGFSISYFSAFTERKKIENDSKKIINTLELMKTKTISGDASLCSDANPRLSYFSFETNASNNSYSMVPHCAVGVPTPIQYSLETNVLFYYPTPTVDFSVSFQPITGGTDSCSYIYLKNSLLNNGSGLCRYIKISKSGLVFDDECSTCTTCQNTCP</sequence>
<evidence type="ECO:0000256" key="3">
    <source>
        <dbReference type="ARBA" id="ARBA00023014"/>
    </source>
</evidence>
<evidence type="ECO:0000313" key="7">
    <source>
        <dbReference type="Proteomes" id="UP000230108"/>
    </source>
</evidence>
<organism evidence="6 7">
    <name type="scientific">Candidatus Roizmanbacteria bacterium CG_4_10_14_0_8_um_filter_39_9</name>
    <dbReference type="NCBI Taxonomy" id="1974829"/>
    <lineage>
        <taxon>Bacteria</taxon>
        <taxon>Candidatus Roizmaniibacteriota</taxon>
    </lineage>
</organism>
<protein>
    <recommendedName>
        <fullName evidence="5">4Fe-4S ferredoxin-type domain-containing protein</fullName>
    </recommendedName>
</protein>
<dbReference type="EMBL" id="PFLF01000109">
    <property type="protein sequence ID" value="PIY68595.1"/>
    <property type="molecule type" value="Genomic_DNA"/>
</dbReference>
<evidence type="ECO:0000256" key="1">
    <source>
        <dbReference type="ARBA" id="ARBA00022723"/>
    </source>
</evidence>
<dbReference type="PROSITE" id="PS51379">
    <property type="entry name" value="4FE4S_FER_2"/>
    <property type="match status" value="1"/>
</dbReference>
<dbReference type="InterPro" id="IPR017900">
    <property type="entry name" value="4Fe4S_Fe_S_CS"/>
</dbReference>